<evidence type="ECO:0000313" key="2">
    <source>
        <dbReference type="EMBL" id="MBD2738028.1"/>
    </source>
</evidence>
<gene>
    <name evidence="2" type="ORF">H6H03_29780</name>
</gene>
<feature type="compositionally biased region" description="Polar residues" evidence="1">
    <location>
        <begin position="60"/>
        <end position="71"/>
    </location>
</feature>
<sequence length="169" mass="19748">MSSNREFYIKINDIIGKTWLASFDNSEGYILSFKLIEQNSSSAVSSEEEQEEATPTETNSQSIPVTKNYRNQPHWDENSPKLVYLRKNFINYFLKEKTQELRSFVETLNLYIVNLGIPPVEYDNLEIIKNEKKNKTIQGKIEGLIRKFDDQKQLSLLDEVFINFQNSNP</sequence>
<feature type="region of interest" description="Disordered" evidence="1">
    <location>
        <begin position="44"/>
        <end position="71"/>
    </location>
</feature>
<accession>A0ABR8KEP3</accession>
<evidence type="ECO:0000256" key="1">
    <source>
        <dbReference type="SAM" id="MobiDB-lite"/>
    </source>
</evidence>
<comment type="caution">
    <text evidence="2">The sequence shown here is derived from an EMBL/GenBank/DDBJ whole genome shotgun (WGS) entry which is preliminary data.</text>
</comment>
<dbReference type="Proteomes" id="UP000637383">
    <property type="component" value="Unassembled WGS sequence"/>
</dbReference>
<dbReference type="EMBL" id="JACJTU010000041">
    <property type="protein sequence ID" value="MBD2738028.1"/>
    <property type="molecule type" value="Genomic_DNA"/>
</dbReference>
<name>A0ABR8KEP3_9NOSO</name>
<proteinExistence type="predicted"/>
<keyword evidence="3" id="KW-1185">Reference proteome</keyword>
<protein>
    <submittedName>
        <fullName evidence="2">Uncharacterized protein</fullName>
    </submittedName>
</protein>
<evidence type="ECO:0000313" key="3">
    <source>
        <dbReference type="Proteomes" id="UP000637383"/>
    </source>
</evidence>
<reference evidence="2 3" key="1">
    <citation type="journal article" date="2020" name="ISME J.">
        <title>Comparative genomics reveals insights into cyanobacterial evolution and habitat adaptation.</title>
        <authorList>
            <person name="Chen M.Y."/>
            <person name="Teng W.K."/>
            <person name="Zhao L."/>
            <person name="Hu C.X."/>
            <person name="Zhou Y.K."/>
            <person name="Han B.P."/>
            <person name="Song L.R."/>
            <person name="Shu W.S."/>
        </authorList>
    </citation>
    <scope>NUCLEOTIDE SEQUENCE [LARGE SCALE GENOMIC DNA]</scope>
    <source>
        <strain evidence="2 3">FACHB-159</strain>
    </source>
</reference>
<organism evidence="2 3">
    <name type="scientific">Nostoc paludosum FACHB-159</name>
    <dbReference type="NCBI Taxonomy" id="2692908"/>
    <lineage>
        <taxon>Bacteria</taxon>
        <taxon>Bacillati</taxon>
        <taxon>Cyanobacteriota</taxon>
        <taxon>Cyanophyceae</taxon>
        <taxon>Nostocales</taxon>
        <taxon>Nostocaceae</taxon>
        <taxon>Nostoc</taxon>
    </lineage>
</organism>
<dbReference type="RefSeq" id="WP_190958588.1">
    <property type="nucleotide sequence ID" value="NZ_JACJTU010000041.1"/>
</dbReference>